<feature type="transmembrane region" description="Helical" evidence="1">
    <location>
        <begin position="72"/>
        <end position="93"/>
    </location>
</feature>
<dbReference type="RefSeq" id="WP_254165891.1">
    <property type="nucleotide sequence ID" value="NZ_JAHESF010000018.1"/>
</dbReference>
<dbReference type="EMBL" id="JAHESF010000018">
    <property type="protein sequence ID" value="MBT1698886.1"/>
    <property type="molecule type" value="Genomic_DNA"/>
</dbReference>
<organism evidence="2 3">
    <name type="scientific">Chryseosolibacter histidini</name>
    <dbReference type="NCBI Taxonomy" id="2782349"/>
    <lineage>
        <taxon>Bacteria</taxon>
        <taxon>Pseudomonadati</taxon>
        <taxon>Bacteroidota</taxon>
        <taxon>Cytophagia</taxon>
        <taxon>Cytophagales</taxon>
        <taxon>Chryseotaleaceae</taxon>
        <taxon>Chryseosolibacter</taxon>
    </lineage>
</organism>
<name>A0AAP2GK15_9BACT</name>
<accession>A0AAP2GK15</accession>
<comment type="caution">
    <text evidence="2">The sequence shown here is derived from an EMBL/GenBank/DDBJ whole genome shotgun (WGS) entry which is preliminary data.</text>
</comment>
<reference evidence="2 3" key="1">
    <citation type="submission" date="2021-05" db="EMBL/GenBank/DDBJ databases">
        <title>A Polyphasic approach of four new species of the genus Ohtaekwangia: Ohtaekwangia histidinii sp. nov., Ohtaekwangia cretensis sp. nov., Ohtaekwangia indiensis sp. nov., Ohtaekwangia reichenbachii sp. nov. from diverse environment.</title>
        <authorList>
            <person name="Octaviana S."/>
        </authorList>
    </citation>
    <scope>NUCLEOTIDE SEQUENCE [LARGE SCALE GENOMIC DNA]</scope>
    <source>
        <strain evidence="2 3">PWU4</strain>
    </source>
</reference>
<keyword evidence="1" id="KW-0472">Membrane</keyword>
<keyword evidence="1" id="KW-1133">Transmembrane helix</keyword>
<gene>
    <name evidence="2" type="ORF">KK083_18475</name>
</gene>
<protein>
    <submittedName>
        <fullName evidence="2">Uncharacterized protein</fullName>
    </submittedName>
</protein>
<evidence type="ECO:0000313" key="3">
    <source>
        <dbReference type="Proteomes" id="UP001319200"/>
    </source>
</evidence>
<keyword evidence="1" id="KW-0812">Transmembrane</keyword>
<proteinExistence type="predicted"/>
<dbReference type="AlphaFoldDB" id="A0AAP2GK15"/>
<feature type="transmembrane region" description="Helical" evidence="1">
    <location>
        <begin position="45"/>
        <end position="65"/>
    </location>
</feature>
<keyword evidence="3" id="KW-1185">Reference proteome</keyword>
<feature type="transmembrane region" description="Helical" evidence="1">
    <location>
        <begin position="127"/>
        <end position="147"/>
    </location>
</feature>
<evidence type="ECO:0000256" key="1">
    <source>
        <dbReference type="SAM" id="Phobius"/>
    </source>
</evidence>
<dbReference type="Proteomes" id="UP001319200">
    <property type="component" value="Unassembled WGS sequence"/>
</dbReference>
<evidence type="ECO:0000313" key="2">
    <source>
        <dbReference type="EMBL" id="MBT1698886.1"/>
    </source>
</evidence>
<sequence length="157" mass="17638">MKKFKTDIIIFSGLLILALSIVLLTAGQSTIDIQLHDTYFVIDKISLTILIVGPLTLLIFLARALTRKFKTIGTNVGLAIGLILVALITYSVIQLQQSYMTSIMTLDNEGLPDRGQFMADSKRRITWSWALFGFWVVALTLLIIRTIKIWKEAHASR</sequence>